<feature type="compositionally biased region" description="Polar residues" evidence="1">
    <location>
        <begin position="211"/>
        <end position="230"/>
    </location>
</feature>
<feature type="compositionally biased region" description="Polar residues" evidence="1">
    <location>
        <begin position="606"/>
        <end position="636"/>
    </location>
</feature>
<organism evidence="3 4">
    <name type="scientific">Smittium culicis</name>
    <dbReference type="NCBI Taxonomy" id="133412"/>
    <lineage>
        <taxon>Eukaryota</taxon>
        <taxon>Fungi</taxon>
        <taxon>Fungi incertae sedis</taxon>
        <taxon>Zoopagomycota</taxon>
        <taxon>Kickxellomycotina</taxon>
        <taxon>Harpellomycetes</taxon>
        <taxon>Harpellales</taxon>
        <taxon>Legeriomycetaceae</taxon>
        <taxon>Smittium</taxon>
    </lineage>
</organism>
<evidence type="ECO:0000259" key="2">
    <source>
        <dbReference type="Pfam" id="PF07713"/>
    </source>
</evidence>
<feature type="region of interest" description="Disordered" evidence="1">
    <location>
        <begin position="540"/>
        <end position="636"/>
    </location>
</feature>
<dbReference type="GO" id="GO:0003723">
    <property type="term" value="F:RNA binding"/>
    <property type="evidence" value="ECO:0007669"/>
    <property type="project" value="TreeGrafter"/>
</dbReference>
<feature type="compositionally biased region" description="Basic and acidic residues" evidence="1">
    <location>
        <begin position="557"/>
        <end position="567"/>
    </location>
</feature>
<evidence type="ECO:0000256" key="1">
    <source>
        <dbReference type="SAM" id="MobiDB-lite"/>
    </source>
</evidence>
<dbReference type="Pfam" id="PF07713">
    <property type="entry name" value="DUF1604"/>
    <property type="match status" value="1"/>
</dbReference>
<comment type="caution">
    <text evidence="3">The sequence shown here is derived from an EMBL/GenBank/DDBJ whole genome shotgun (WGS) entry which is preliminary data.</text>
</comment>
<feature type="region of interest" description="Disordered" evidence="1">
    <location>
        <begin position="156"/>
        <end position="239"/>
    </location>
</feature>
<evidence type="ECO:0000313" key="4">
    <source>
        <dbReference type="Proteomes" id="UP000187429"/>
    </source>
</evidence>
<dbReference type="InterPro" id="IPR011666">
    <property type="entry name" value="DUF1604"/>
</dbReference>
<accession>A0A1R1Y1H2</accession>
<gene>
    <name evidence="3" type="ORF">AYI69_g6086</name>
</gene>
<feature type="compositionally biased region" description="Polar residues" evidence="1">
    <location>
        <begin position="161"/>
        <end position="170"/>
    </location>
</feature>
<sequence>ENGLKRFHGAFTGGFSAGYFNTVGSAEGWTPSNFVSSRSNRAKYTQQKPEDFMDREDLMIYRNHNESVFLINRIVDYTNSSQNPNKKKEYIGNEVGQNSDLAIDISSIFSMFKIDNNFGFDPYSCSLSPVGTFGLGYNEKILLSKGNNDVEEALHPETKNNQESSSSGTTLFKKKPKSKLDKSKKSKHTPKSSKAVRLSFLGDEGEDEFEPNSNDKNLKTSSGINSTELSNPDMLHPSKKKRIDIKNVETNKFSMRPSDDALKILELSSKDRKIKSKDNVDECVVTINKDIFIKSDTCFDGKAPIDGFVIINNLLINKFEYSDRVLVLSDDVAIPDSFNGSHKLEVETFSSADILNNQQILPVLNFESESNNRSEVINQKEKDKELDLLQHLGSLTKFDAENALKGFIPFSSDLEKQTRYKEFLNLVILQSTPVESFASVLRSSIPELSNFYQAAKVFKPLSSTMSKRFTTPSDSKSYLESNNIDTINKEKNGSSVDFNINSDSRQQAAKLDMYGALTRIESHWIPTNLLCRRMNIANPYSNNNYNESNVSKSDNQLSEKTKSESWKKNVSNFNHFEPQSYGNNNSATNTPHSSKRSQHKLYSGEESATSTRELNPTDSYKSESNTTGVPSTTNIGTLSLITDTPATSLFDDIFGDSD</sequence>
<feature type="compositionally biased region" description="Low complexity" evidence="1">
    <location>
        <begin position="540"/>
        <end position="553"/>
    </location>
</feature>
<dbReference type="OrthoDB" id="20507at2759"/>
<evidence type="ECO:0000313" key="3">
    <source>
        <dbReference type="EMBL" id="OMJ20750.1"/>
    </source>
</evidence>
<dbReference type="PANTHER" id="PTHR13384">
    <property type="entry name" value="G PATCH DOMAIN-CONTAINING PROTEIN 1"/>
    <property type="match status" value="1"/>
</dbReference>
<name>A0A1R1Y1H2_9FUNG</name>
<dbReference type="PANTHER" id="PTHR13384:SF19">
    <property type="entry name" value="G PATCH DOMAIN-CONTAINING PROTEIN 1"/>
    <property type="match status" value="1"/>
</dbReference>
<dbReference type="Proteomes" id="UP000187429">
    <property type="component" value="Unassembled WGS sequence"/>
</dbReference>
<protein>
    <submittedName>
        <fullName evidence="3">G patch domain-containing protein 1</fullName>
    </submittedName>
</protein>
<reference evidence="4" key="1">
    <citation type="submission" date="2017-01" db="EMBL/GenBank/DDBJ databases">
        <authorList>
            <person name="Wang Y."/>
            <person name="White M."/>
            <person name="Kvist S."/>
            <person name="Moncalvo J.-M."/>
        </authorList>
    </citation>
    <scope>NUCLEOTIDE SEQUENCE [LARGE SCALE GENOMIC DNA]</scope>
    <source>
        <strain evidence="4">ID-206-W2</strain>
    </source>
</reference>
<dbReference type="GO" id="GO:0006397">
    <property type="term" value="P:mRNA processing"/>
    <property type="evidence" value="ECO:0007669"/>
    <property type="project" value="InterPro"/>
</dbReference>
<dbReference type="GO" id="GO:0005634">
    <property type="term" value="C:nucleus"/>
    <property type="evidence" value="ECO:0007669"/>
    <property type="project" value="TreeGrafter"/>
</dbReference>
<feature type="domain" description="G patch" evidence="2">
    <location>
        <begin position="1"/>
        <end position="62"/>
    </location>
</feature>
<feature type="compositionally biased region" description="Polar residues" evidence="1">
    <location>
        <begin position="580"/>
        <end position="592"/>
    </location>
</feature>
<dbReference type="Pfam" id="PF26093">
    <property type="entry name" value="HTH_TGH"/>
    <property type="match status" value="1"/>
</dbReference>
<dbReference type="EMBL" id="LSSM01002672">
    <property type="protein sequence ID" value="OMJ20750.1"/>
    <property type="molecule type" value="Genomic_DNA"/>
</dbReference>
<proteinExistence type="predicted"/>
<keyword evidence="4" id="KW-1185">Reference proteome</keyword>
<dbReference type="AlphaFoldDB" id="A0A1R1Y1H2"/>
<feature type="non-terminal residue" evidence="3">
    <location>
        <position position="1"/>
    </location>
</feature>